<keyword evidence="2" id="KW-1185">Reference proteome</keyword>
<name>A0A919KZP8_9MICO</name>
<accession>A0A919KZP8</accession>
<proteinExistence type="predicted"/>
<evidence type="ECO:0000313" key="1">
    <source>
        <dbReference type="EMBL" id="GHH78054.1"/>
    </source>
</evidence>
<comment type="caution">
    <text evidence="1">The sequence shown here is derived from an EMBL/GenBank/DDBJ whole genome shotgun (WGS) entry which is preliminary data.</text>
</comment>
<dbReference type="Proteomes" id="UP000627369">
    <property type="component" value="Unassembled WGS sequence"/>
</dbReference>
<organism evidence="1 2">
    <name type="scientific">Promicromonospora soli</name>
    <dbReference type="NCBI Taxonomy" id="2035533"/>
    <lineage>
        <taxon>Bacteria</taxon>
        <taxon>Bacillati</taxon>
        <taxon>Actinomycetota</taxon>
        <taxon>Actinomycetes</taxon>
        <taxon>Micrococcales</taxon>
        <taxon>Promicromonosporaceae</taxon>
        <taxon>Promicromonospora</taxon>
    </lineage>
</organism>
<sequence>MAVHRRAPGRALRIGSLLVALAVAVAIGGVASAFWSFGSGTGAGTTGSTTPVTLSPGMPAAALYPDGQTDVVLTVANPNPSDVVISSLGLDEGQGEAGFAVDVGHSGCAVSALSYTPQTNGGSGWTVPARVGAVDGALSITLPAALAMSPDAADACQGANITVYLEAGP</sequence>
<dbReference type="AlphaFoldDB" id="A0A919KZP8"/>
<reference evidence="1" key="1">
    <citation type="journal article" date="2014" name="Int. J. Syst. Evol. Microbiol.">
        <title>Complete genome sequence of Corynebacterium casei LMG S-19264T (=DSM 44701T), isolated from a smear-ripened cheese.</title>
        <authorList>
            <consortium name="US DOE Joint Genome Institute (JGI-PGF)"/>
            <person name="Walter F."/>
            <person name="Albersmeier A."/>
            <person name="Kalinowski J."/>
            <person name="Ruckert C."/>
        </authorList>
    </citation>
    <scope>NUCLEOTIDE SEQUENCE</scope>
    <source>
        <strain evidence="1">CGMCC 4.7398</strain>
    </source>
</reference>
<gene>
    <name evidence="1" type="ORF">GCM10017772_40680</name>
</gene>
<dbReference type="EMBL" id="BNAS01000006">
    <property type="protein sequence ID" value="GHH78054.1"/>
    <property type="molecule type" value="Genomic_DNA"/>
</dbReference>
<protein>
    <submittedName>
        <fullName evidence="1">Uncharacterized protein</fullName>
    </submittedName>
</protein>
<reference evidence="1" key="2">
    <citation type="submission" date="2020-09" db="EMBL/GenBank/DDBJ databases">
        <authorList>
            <person name="Sun Q."/>
            <person name="Zhou Y."/>
        </authorList>
    </citation>
    <scope>NUCLEOTIDE SEQUENCE</scope>
    <source>
        <strain evidence="1">CGMCC 4.7398</strain>
    </source>
</reference>
<evidence type="ECO:0000313" key="2">
    <source>
        <dbReference type="Proteomes" id="UP000627369"/>
    </source>
</evidence>
<dbReference type="RefSeq" id="WP_189671084.1">
    <property type="nucleotide sequence ID" value="NZ_BNAS01000006.1"/>
</dbReference>